<name>A0A6P8RZZ3_GEOSA</name>
<dbReference type="KEGG" id="gsh:117365286"/>
<evidence type="ECO:0000256" key="1">
    <source>
        <dbReference type="SAM" id="MobiDB-lite"/>
    </source>
</evidence>
<evidence type="ECO:0000313" key="4">
    <source>
        <dbReference type="RefSeq" id="XP_033811416.1"/>
    </source>
</evidence>
<dbReference type="RefSeq" id="XP_033811416.1">
    <property type="nucleotide sequence ID" value="XM_033955525.1"/>
</dbReference>
<sequence length="275" mass="31658">MEGKKNGRQQNKPKQQNGTKKQPNNGATETQQRQQVSELHKQALNQHQWDVDHQQYQWTPEELHMDTEDISALNKARAKSKTEEEKEYFISVITSELPSLLHHLTAPELPKTSDDERFIQFMRFLEEHKVSDALQNVAETAISKLLETAGKRMSQEENIDPRIRKALESQSPEKLTFQKAFSDLSKILAKPNMLSSIGQEVSYVNPSEFSDKRYSEFLHLLEEKQIFASLQNVVDEAVNRLLNVVKEEEASSELDTSSQPKNKNNHAKTKKIQFT</sequence>
<feature type="region of interest" description="Disordered" evidence="1">
    <location>
        <begin position="1"/>
        <end position="48"/>
    </location>
</feature>
<dbReference type="RefSeq" id="XP_033811415.1">
    <property type="nucleotide sequence ID" value="XM_033955524.1"/>
</dbReference>
<evidence type="ECO:0000313" key="3">
    <source>
        <dbReference type="RefSeq" id="XP_033811415.1"/>
    </source>
</evidence>
<dbReference type="GeneID" id="117365286"/>
<protein>
    <submittedName>
        <fullName evidence="3 4">Uncharacterized protein LOC117365286 isoform X1</fullName>
    </submittedName>
</protein>
<accession>A0A6P8RZZ3</accession>
<keyword evidence="2" id="KW-1185">Reference proteome</keyword>
<organism evidence="2 3">
    <name type="scientific">Geotrypetes seraphini</name>
    <name type="common">Gaboon caecilian</name>
    <name type="synonym">Caecilia seraphini</name>
    <dbReference type="NCBI Taxonomy" id="260995"/>
    <lineage>
        <taxon>Eukaryota</taxon>
        <taxon>Metazoa</taxon>
        <taxon>Chordata</taxon>
        <taxon>Craniata</taxon>
        <taxon>Vertebrata</taxon>
        <taxon>Euteleostomi</taxon>
        <taxon>Amphibia</taxon>
        <taxon>Gymnophiona</taxon>
        <taxon>Geotrypetes</taxon>
    </lineage>
</organism>
<feature type="compositionally biased region" description="Polar residues" evidence="1">
    <location>
        <begin position="8"/>
        <end position="48"/>
    </location>
</feature>
<gene>
    <name evidence="3 4" type="primary">LOC117365286</name>
</gene>
<feature type="region of interest" description="Disordered" evidence="1">
    <location>
        <begin position="248"/>
        <end position="275"/>
    </location>
</feature>
<evidence type="ECO:0000313" key="2">
    <source>
        <dbReference type="Proteomes" id="UP000515159"/>
    </source>
</evidence>
<reference evidence="3 4" key="1">
    <citation type="submission" date="2025-04" db="UniProtKB">
        <authorList>
            <consortium name="RefSeq"/>
        </authorList>
    </citation>
    <scope>IDENTIFICATION</scope>
</reference>
<proteinExistence type="predicted"/>
<feature type="compositionally biased region" description="Polar residues" evidence="1">
    <location>
        <begin position="253"/>
        <end position="262"/>
    </location>
</feature>
<dbReference type="OrthoDB" id="10522521at2759"/>
<dbReference type="Proteomes" id="UP000515159">
    <property type="component" value="Chromosome 8"/>
</dbReference>
<feature type="compositionally biased region" description="Basic residues" evidence="1">
    <location>
        <begin position="263"/>
        <end position="275"/>
    </location>
</feature>
<dbReference type="AlphaFoldDB" id="A0A6P8RZZ3"/>